<feature type="transmembrane region" description="Helical" evidence="2">
    <location>
        <begin position="366"/>
        <end position="387"/>
    </location>
</feature>
<evidence type="ECO:0000313" key="3">
    <source>
        <dbReference type="EMBL" id="SEQ01698.1"/>
    </source>
</evidence>
<keyword evidence="2" id="KW-0812">Transmembrane</keyword>
<gene>
    <name evidence="3" type="ORF">SAMN04488038_10386</name>
</gene>
<dbReference type="STRING" id="489703.SAMN04488038_10386"/>
<organism evidence="3 4">
    <name type="scientific">Solimonas aquatica</name>
    <dbReference type="NCBI Taxonomy" id="489703"/>
    <lineage>
        <taxon>Bacteria</taxon>
        <taxon>Pseudomonadati</taxon>
        <taxon>Pseudomonadota</taxon>
        <taxon>Gammaproteobacteria</taxon>
        <taxon>Nevskiales</taxon>
        <taxon>Nevskiaceae</taxon>
        <taxon>Solimonas</taxon>
    </lineage>
</organism>
<dbReference type="RefSeq" id="WP_093282671.1">
    <property type="nucleotide sequence ID" value="NZ_FOFS01000003.1"/>
</dbReference>
<dbReference type="EMBL" id="FOFS01000003">
    <property type="protein sequence ID" value="SEQ01698.1"/>
    <property type="molecule type" value="Genomic_DNA"/>
</dbReference>
<keyword evidence="2" id="KW-1133">Transmembrane helix</keyword>
<reference evidence="3 4" key="1">
    <citation type="submission" date="2016-10" db="EMBL/GenBank/DDBJ databases">
        <authorList>
            <person name="de Groot N.N."/>
        </authorList>
    </citation>
    <scope>NUCLEOTIDE SEQUENCE [LARGE SCALE GENOMIC DNA]</scope>
    <source>
        <strain evidence="3 4">DSM 25927</strain>
    </source>
</reference>
<evidence type="ECO:0000256" key="2">
    <source>
        <dbReference type="SAM" id="Phobius"/>
    </source>
</evidence>
<dbReference type="InterPro" id="IPR050445">
    <property type="entry name" value="Bact_polysacc_biosynth/exp"/>
</dbReference>
<protein>
    <submittedName>
        <fullName evidence="3">Capsular polysaccharide transport system permease protein</fullName>
    </submittedName>
</protein>
<dbReference type="Proteomes" id="UP000199233">
    <property type="component" value="Unassembled WGS sequence"/>
</dbReference>
<name>A0A1H9CM60_9GAMM</name>
<dbReference type="PANTHER" id="PTHR32309">
    <property type="entry name" value="TYROSINE-PROTEIN KINASE"/>
    <property type="match status" value="1"/>
</dbReference>
<accession>A0A1H9CM60</accession>
<keyword evidence="4" id="KW-1185">Reference proteome</keyword>
<evidence type="ECO:0000313" key="4">
    <source>
        <dbReference type="Proteomes" id="UP000199233"/>
    </source>
</evidence>
<dbReference type="AlphaFoldDB" id="A0A1H9CM60"/>
<dbReference type="GO" id="GO:0005886">
    <property type="term" value="C:plasma membrane"/>
    <property type="evidence" value="ECO:0007669"/>
    <property type="project" value="TreeGrafter"/>
</dbReference>
<dbReference type="PANTHER" id="PTHR32309:SF13">
    <property type="entry name" value="FERRIC ENTEROBACTIN TRANSPORT PROTEIN FEPE"/>
    <property type="match status" value="1"/>
</dbReference>
<keyword evidence="2" id="KW-0472">Membrane</keyword>
<dbReference type="GO" id="GO:0004713">
    <property type="term" value="F:protein tyrosine kinase activity"/>
    <property type="evidence" value="ECO:0007669"/>
    <property type="project" value="TreeGrafter"/>
</dbReference>
<proteinExistence type="predicted"/>
<evidence type="ECO:0000256" key="1">
    <source>
        <dbReference type="SAM" id="MobiDB-lite"/>
    </source>
</evidence>
<sequence>MDDDQTLSEPSMAKPETPATAPPSTLQDLRRWLHKYRSALLLLWLPTALTAIYYLLIASDLYASQATFVVHSQTRAQISPLNSLLQTTGIGHAQNEVYSVNEFLVSRDAVKALQARLALRTLFSRPEADFFSRYPNPLFDRSEEDLFRYYQGKVKVAYDATTGLSTVTVKAFRAEDARTIANLLIEASESLVNRLNERARGNAVKDAETDVGLAQARVIEAQKRLLGYRSREALLDPGKSSIALFETVVKLKSELAAVQTRLAEIERSSPDSPLRSSLQGRVNALQSQINTEQGKMAGRSGSMAPKIPEYEQLTLQQEFAAKGLASAMASLESAREEARRQQVYLERVVEPNLPDKAEYPKRLKSILIVFISCFLAYSTGKLLLAGIREHGQL</sequence>
<feature type="region of interest" description="Disordered" evidence="1">
    <location>
        <begin position="1"/>
        <end position="24"/>
    </location>
</feature>
<feature type="transmembrane region" description="Helical" evidence="2">
    <location>
        <begin position="39"/>
        <end position="57"/>
    </location>
</feature>